<evidence type="ECO:0000256" key="3">
    <source>
        <dbReference type="ARBA" id="ARBA00022448"/>
    </source>
</evidence>
<evidence type="ECO:0000256" key="4">
    <source>
        <dbReference type="ARBA" id="ARBA00022692"/>
    </source>
</evidence>
<keyword evidence="12" id="KW-1185">Reference proteome</keyword>
<proteinExistence type="inferred from homology"/>
<evidence type="ECO:0000256" key="5">
    <source>
        <dbReference type="ARBA" id="ARBA00022737"/>
    </source>
</evidence>
<dbReference type="PANTHER" id="PTHR45624:SF58">
    <property type="entry name" value="CARRIER PROTEIN, PUTATIVE-RELATED"/>
    <property type="match status" value="1"/>
</dbReference>
<evidence type="ECO:0000256" key="8">
    <source>
        <dbReference type="ARBA" id="ARBA00023136"/>
    </source>
</evidence>
<comment type="caution">
    <text evidence="11">The sequence shown here is derived from an EMBL/GenBank/DDBJ whole genome shotgun (WGS) entry which is preliminary data.</text>
</comment>
<dbReference type="PROSITE" id="PS50920">
    <property type="entry name" value="SOLCAR"/>
    <property type="match status" value="2"/>
</dbReference>
<sequence length="289" mass="31924">MAHSEKRAHWLKEGVIGMGTGILYGVTSVSVGHPFDTIKTKMQAQHGHVEGGGMIQSFKRIWTSEGGFLGLYRGVLPPLLGSGLYRSVQFAVYEALYTKWDSNAWTTPIPGTQGLQARVVAAGFMAAFVRACIESPIELAKVKGQTGQTWRVSELSKGFPLQLVRTSGVMVTYFCLIDSIRRHRPSTFDTLPGQFIASSCSATIGFWMVWPFEVLKNQVQADMAITIRGAQVAKPTLIQRARYLVGQHGIQGLYRGIWPGTLRSMVSNGASMVVMLQAQRKITEWGWRN</sequence>
<dbReference type="InterPro" id="IPR050567">
    <property type="entry name" value="Mitochondrial_Carrier"/>
</dbReference>
<dbReference type="AlphaFoldDB" id="A0A507FIY4"/>
<protein>
    <recommendedName>
        <fullName evidence="13">Mitochondrial carrier domain-containing protein</fullName>
    </recommendedName>
</protein>
<dbReference type="OrthoDB" id="193856at2759"/>
<feature type="repeat" description="Solcar" evidence="9">
    <location>
        <begin position="12"/>
        <end position="99"/>
    </location>
</feature>
<evidence type="ECO:0000256" key="7">
    <source>
        <dbReference type="ARBA" id="ARBA00023128"/>
    </source>
</evidence>
<reference evidence="11 12" key="1">
    <citation type="journal article" date="2019" name="Sci. Rep.">
        <title>Comparative genomics of chytrid fungi reveal insights into the obligate biotrophic and pathogenic lifestyle of Synchytrium endobioticum.</title>
        <authorList>
            <person name="van de Vossenberg B.T.L.H."/>
            <person name="Warris S."/>
            <person name="Nguyen H.D.T."/>
            <person name="van Gent-Pelzer M.P.E."/>
            <person name="Joly D.L."/>
            <person name="van de Geest H.C."/>
            <person name="Bonants P.J.M."/>
            <person name="Smith D.S."/>
            <person name="Levesque C.A."/>
            <person name="van der Lee T.A.J."/>
        </authorList>
    </citation>
    <scope>NUCLEOTIDE SEQUENCE [LARGE SCALE GENOMIC DNA]</scope>
    <source>
        <strain evidence="11 12">CBS 675.73</strain>
    </source>
</reference>
<keyword evidence="8 9" id="KW-0472">Membrane</keyword>
<dbReference type="InterPro" id="IPR018108">
    <property type="entry name" value="MCP_transmembrane"/>
</dbReference>
<evidence type="ECO:0000313" key="12">
    <source>
        <dbReference type="Proteomes" id="UP000320333"/>
    </source>
</evidence>
<evidence type="ECO:0000256" key="9">
    <source>
        <dbReference type="PROSITE-ProRule" id="PRU00282"/>
    </source>
</evidence>
<keyword evidence="7" id="KW-0496">Mitochondrion</keyword>
<evidence type="ECO:0000256" key="6">
    <source>
        <dbReference type="ARBA" id="ARBA00022989"/>
    </source>
</evidence>
<accession>A0A507FIY4</accession>
<dbReference type="GO" id="GO:1990575">
    <property type="term" value="P:mitochondrial L-ornithine transmembrane transport"/>
    <property type="evidence" value="ECO:0007669"/>
    <property type="project" value="TreeGrafter"/>
</dbReference>
<evidence type="ECO:0000256" key="1">
    <source>
        <dbReference type="ARBA" id="ARBA00004225"/>
    </source>
</evidence>
<dbReference type="PANTHER" id="PTHR45624">
    <property type="entry name" value="MITOCHONDRIAL BASIC AMINO ACIDS TRANSPORTER-RELATED"/>
    <property type="match status" value="1"/>
</dbReference>
<dbReference type="InterPro" id="IPR023395">
    <property type="entry name" value="MCP_dom_sf"/>
</dbReference>
<evidence type="ECO:0000256" key="10">
    <source>
        <dbReference type="RuleBase" id="RU000488"/>
    </source>
</evidence>
<dbReference type="Gene3D" id="1.50.40.10">
    <property type="entry name" value="Mitochondrial carrier domain"/>
    <property type="match status" value="2"/>
</dbReference>
<dbReference type="GO" id="GO:0000064">
    <property type="term" value="F:L-ornithine transmembrane transporter activity"/>
    <property type="evidence" value="ECO:0007669"/>
    <property type="project" value="TreeGrafter"/>
</dbReference>
<name>A0A507FIY4_9FUNG</name>
<dbReference type="Pfam" id="PF00153">
    <property type="entry name" value="Mito_carr"/>
    <property type="match status" value="2"/>
</dbReference>
<gene>
    <name evidence="11" type="ORF">CcCBS67573_g03462</name>
</gene>
<keyword evidence="5" id="KW-0677">Repeat</keyword>
<dbReference type="Proteomes" id="UP000320333">
    <property type="component" value="Unassembled WGS sequence"/>
</dbReference>
<keyword evidence="3 10" id="KW-0813">Transport</keyword>
<evidence type="ECO:0008006" key="13">
    <source>
        <dbReference type="Google" id="ProtNLM"/>
    </source>
</evidence>
<comment type="subcellular location">
    <subcellularLocation>
        <location evidence="1">Mitochondrion membrane</location>
        <topology evidence="1">Multi-pass membrane protein</topology>
    </subcellularLocation>
</comment>
<dbReference type="GO" id="GO:0031966">
    <property type="term" value="C:mitochondrial membrane"/>
    <property type="evidence" value="ECO:0007669"/>
    <property type="project" value="UniProtKB-SubCell"/>
</dbReference>
<comment type="similarity">
    <text evidence="2 10">Belongs to the mitochondrial carrier (TC 2.A.29) family.</text>
</comment>
<evidence type="ECO:0000313" key="11">
    <source>
        <dbReference type="EMBL" id="TPX75266.1"/>
    </source>
</evidence>
<keyword evidence="4 9" id="KW-0812">Transmembrane</keyword>
<feature type="repeat" description="Solcar" evidence="9">
    <location>
        <begin position="189"/>
        <end position="281"/>
    </location>
</feature>
<dbReference type="EMBL" id="QEAP01000088">
    <property type="protein sequence ID" value="TPX75266.1"/>
    <property type="molecule type" value="Genomic_DNA"/>
</dbReference>
<dbReference type="SUPFAM" id="SSF103506">
    <property type="entry name" value="Mitochondrial carrier"/>
    <property type="match status" value="1"/>
</dbReference>
<organism evidence="11 12">
    <name type="scientific">Chytriomyces confervae</name>
    <dbReference type="NCBI Taxonomy" id="246404"/>
    <lineage>
        <taxon>Eukaryota</taxon>
        <taxon>Fungi</taxon>
        <taxon>Fungi incertae sedis</taxon>
        <taxon>Chytridiomycota</taxon>
        <taxon>Chytridiomycota incertae sedis</taxon>
        <taxon>Chytridiomycetes</taxon>
        <taxon>Chytridiales</taxon>
        <taxon>Chytriomycetaceae</taxon>
        <taxon>Chytriomyces</taxon>
    </lineage>
</organism>
<keyword evidence="6" id="KW-1133">Transmembrane helix</keyword>
<evidence type="ECO:0000256" key="2">
    <source>
        <dbReference type="ARBA" id="ARBA00006375"/>
    </source>
</evidence>